<feature type="compositionally biased region" description="Polar residues" evidence="7">
    <location>
        <begin position="332"/>
        <end position="349"/>
    </location>
</feature>
<evidence type="ECO:0000256" key="2">
    <source>
        <dbReference type="ARBA" id="ARBA00005885"/>
    </source>
</evidence>
<feature type="coiled-coil region" evidence="6">
    <location>
        <begin position="256"/>
        <end position="283"/>
    </location>
</feature>
<feature type="compositionally biased region" description="Basic and acidic residues" evidence="7">
    <location>
        <begin position="101"/>
        <end position="112"/>
    </location>
</feature>
<dbReference type="PANTHER" id="PTHR31358">
    <property type="entry name" value="PROTEIN WVD2-LIKE 4"/>
    <property type="match status" value="1"/>
</dbReference>
<feature type="compositionally biased region" description="Low complexity" evidence="7">
    <location>
        <begin position="428"/>
        <end position="439"/>
    </location>
</feature>
<dbReference type="EMBL" id="JBBPBN010000769">
    <property type="protein sequence ID" value="KAK8482509.1"/>
    <property type="molecule type" value="Genomic_DNA"/>
</dbReference>
<feature type="compositionally biased region" description="Polar residues" evidence="7">
    <location>
        <begin position="153"/>
        <end position="185"/>
    </location>
</feature>
<comment type="caution">
    <text evidence="9">The sequence shown here is derived from an EMBL/GenBank/DDBJ whole genome shotgun (WGS) entry which is preliminary data.</text>
</comment>
<evidence type="ECO:0000256" key="5">
    <source>
        <dbReference type="ARBA" id="ARBA00023212"/>
    </source>
</evidence>
<feature type="region of interest" description="Disordered" evidence="7">
    <location>
        <begin position="295"/>
        <end position="480"/>
    </location>
</feature>
<feature type="region of interest" description="Disordered" evidence="7">
    <location>
        <begin position="99"/>
        <end position="233"/>
    </location>
</feature>
<dbReference type="Proteomes" id="UP001396334">
    <property type="component" value="Unassembled WGS sequence"/>
</dbReference>
<keyword evidence="3" id="KW-0963">Cytoplasm</keyword>
<protein>
    <recommendedName>
        <fullName evidence="8">TPX2 C-terminal domain-containing protein</fullName>
    </recommendedName>
</protein>
<proteinExistence type="inferred from homology"/>
<dbReference type="InterPro" id="IPR044833">
    <property type="entry name" value="WDL5/6"/>
</dbReference>
<feature type="compositionally biased region" description="Basic and acidic residues" evidence="7">
    <location>
        <begin position="469"/>
        <end position="480"/>
    </location>
</feature>
<keyword evidence="6" id="KW-0175">Coiled coil</keyword>
<feature type="domain" description="TPX2 C-terminal" evidence="8">
    <location>
        <begin position="241"/>
        <end position="316"/>
    </location>
</feature>
<keyword evidence="10" id="KW-1185">Reference proteome</keyword>
<dbReference type="Pfam" id="PF06886">
    <property type="entry name" value="TPX2"/>
    <property type="match status" value="1"/>
</dbReference>
<name>A0ABR1ZPA7_9ROSI</name>
<evidence type="ECO:0000256" key="3">
    <source>
        <dbReference type="ARBA" id="ARBA00022490"/>
    </source>
</evidence>
<evidence type="ECO:0000259" key="8">
    <source>
        <dbReference type="Pfam" id="PF06886"/>
    </source>
</evidence>
<organism evidence="9 10">
    <name type="scientific">Hibiscus sabdariffa</name>
    <name type="common">roselle</name>
    <dbReference type="NCBI Taxonomy" id="183260"/>
    <lineage>
        <taxon>Eukaryota</taxon>
        <taxon>Viridiplantae</taxon>
        <taxon>Streptophyta</taxon>
        <taxon>Embryophyta</taxon>
        <taxon>Tracheophyta</taxon>
        <taxon>Spermatophyta</taxon>
        <taxon>Magnoliopsida</taxon>
        <taxon>eudicotyledons</taxon>
        <taxon>Gunneridae</taxon>
        <taxon>Pentapetalae</taxon>
        <taxon>rosids</taxon>
        <taxon>malvids</taxon>
        <taxon>Malvales</taxon>
        <taxon>Malvaceae</taxon>
        <taxon>Malvoideae</taxon>
        <taxon>Hibiscus</taxon>
    </lineage>
</organism>
<sequence>MVGWSELHTDGILIYHTLLECVMDSDNLLSAGGIGGADQNGVCLQLQVSGDEYNSGVSDNANVNVNETFETYLQNEMDDNGTTEQAKEGLNDYVESNGLVDSKEGEVKDNLKQSKPHKIQGKTKTEKPSGPKNVSPALVKKSKDGNIAKATLTAPNGGSVAANSSMKQPLKSRSLNERQANGSQQHPEKPDADFSEGNTEKTKLKPLKKGPPNKAEGDTESSPTAADAKAQKIGTLPNYGFSFKCDERAEKRKEFYNKLEEKVHAMEVEKSNLQAKSKETQEAEIKMFRKTLNFKETPMPSFYQGPPPPKVELKKIPTTRAKSPKLGRRKSLTTSDVDGNSNNGHQSGRLSLDEKATQRISAKVISPVHAKKPQRKSLPKLPSQKTALYGAKNEEPKLNASNQEKVIKSKARTDGNMASSKETDEENTTSSELTNEELSPIQQPETVPTADSGESQPDMDRGPVIGEQGHLEQEPIAVEH</sequence>
<gene>
    <name evidence="9" type="ORF">V6N11_063437</name>
</gene>
<keyword evidence="4" id="KW-0493">Microtubule</keyword>
<evidence type="ECO:0000256" key="4">
    <source>
        <dbReference type="ARBA" id="ARBA00022701"/>
    </source>
</evidence>
<evidence type="ECO:0000256" key="1">
    <source>
        <dbReference type="ARBA" id="ARBA00004245"/>
    </source>
</evidence>
<comment type="subcellular location">
    <subcellularLocation>
        <location evidence="1">Cytoplasm</location>
        <location evidence="1">Cytoskeleton</location>
    </subcellularLocation>
</comment>
<feature type="compositionally biased region" description="Basic and acidic residues" evidence="7">
    <location>
        <begin position="186"/>
        <end position="203"/>
    </location>
</feature>
<evidence type="ECO:0000313" key="9">
    <source>
        <dbReference type="EMBL" id="KAK8482509.1"/>
    </source>
</evidence>
<evidence type="ECO:0000256" key="7">
    <source>
        <dbReference type="SAM" id="MobiDB-lite"/>
    </source>
</evidence>
<evidence type="ECO:0000313" key="10">
    <source>
        <dbReference type="Proteomes" id="UP001396334"/>
    </source>
</evidence>
<dbReference type="PANTHER" id="PTHR31358:SF29">
    <property type="entry name" value="PROTEIN WVD2-LIKE 5-RELATED"/>
    <property type="match status" value="1"/>
</dbReference>
<comment type="similarity">
    <text evidence="2">Belongs to the TPX2 family.</text>
</comment>
<feature type="compositionally biased region" description="Basic residues" evidence="7">
    <location>
        <begin position="322"/>
        <end position="331"/>
    </location>
</feature>
<evidence type="ECO:0000256" key="6">
    <source>
        <dbReference type="SAM" id="Coils"/>
    </source>
</evidence>
<reference evidence="9 10" key="1">
    <citation type="journal article" date="2024" name="G3 (Bethesda)">
        <title>Genome assembly of Hibiscus sabdariffa L. provides insights into metabolisms of medicinal natural products.</title>
        <authorList>
            <person name="Kim T."/>
        </authorList>
    </citation>
    <scope>NUCLEOTIDE SEQUENCE [LARGE SCALE GENOMIC DNA]</scope>
    <source>
        <strain evidence="9">TK-2024</strain>
        <tissue evidence="9">Old leaves</tissue>
    </source>
</reference>
<feature type="compositionally biased region" description="Basic residues" evidence="7">
    <location>
        <begin position="369"/>
        <end position="378"/>
    </location>
</feature>
<accession>A0ABR1ZPA7</accession>
<keyword evidence="5" id="KW-0206">Cytoskeleton</keyword>
<dbReference type="InterPro" id="IPR027329">
    <property type="entry name" value="TPX2_C"/>
</dbReference>